<feature type="compositionally biased region" description="Polar residues" evidence="12">
    <location>
        <begin position="53"/>
        <end position="69"/>
    </location>
</feature>
<keyword evidence="10 13" id="KW-0472">Membrane</keyword>
<reference evidence="14" key="2">
    <citation type="submission" date="2025-09" db="UniProtKB">
        <authorList>
            <consortium name="Ensembl"/>
        </authorList>
    </citation>
    <scope>IDENTIFICATION</scope>
</reference>
<evidence type="ECO:0000256" key="11">
    <source>
        <dbReference type="ARBA" id="ARBA00034713"/>
    </source>
</evidence>
<evidence type="ECO:0000256" key="2">
    <source>
        <dbReference type="ARBA" id="ARBA00022448"/>
    </source>
</evidence>
<sequence>YGKTSFQPLCSQVRSLLSSSPHLSLLLSPRPPPSPCFLPPRRHRPPKEHKEPNGSQPICFSKSPANPRQWNVKRSMGSDHQQPLWRSMLVSVLVAVFLLWCVLRPETEIDRILESTIQEGALAQETAAPPPGQEKP</sequence>
<dbReference type="InterPro" id="IPR029160">
    <property type="entry name" value="UQCC4"/>
</dbReference>
<feature type="transmembrane region" description="Helical" evidence="13">
    <location>
        <begin position="84"/>
        <end position="103"/>
    </location>
</feature>
<evidence type="ECO:0000256" key="7">
    <source>
        <dbReference type="ARBA" id="ARBA00022982"/>
    </source>
</evidence>
<keyword evidence="15" id="KW-1185">Reference proteome</keyword>
<dbReference type="Pfam" id="PF15013">
    <property type="entry name" value="CCSMST1"/>
    <property type="match status" value="1"/>
</dbReference>
<dbReference type="PANTHER" id="PTHR35268">
    <property type="entry name" value="PROTEIN CCSMST1"/>
    <property type="match status" value="1"/>
</dbReference>
<evidence type="ECO:0000256" key="6">
    <source>
        <dbReference type="ARBA" id="ARBA00022792"/>
    </source>
</evidence>
<evidence type="ECO:0000256" key="3">
    <source>
        <dbReference type="ARBA" id="ARBA00022660"/>
    </source>
</evidence>
<evidence type="ECO:0000313" key="14">
    <source>
        <dbReference type="Ensembl" id="ENSVKKP00000026929.1"/>
    </source>
</evidence>
<dbReference type="Proteomes" id="UP000694545">
    <property type="component" value="Unplaced"/>
</dbReference>
<evidence type="ECO:0000313" key="15">
    <source>
        <dbReference type="Proteomes" id="UP000694545"/>
    </source>
</evidence>
<feature type="compositionally biased region" description="Pro residues" evidence="12">
    <location>
        <begin position="29"/>
        <end position="38"/>
    </location>
</feature>
<evidence type="ECO:0000256" key="12">
    <source>
        <dbReference type="SAM" id="MobiDB-lite"/>
    </source>
</evidence>
<accession>A0A8D2LV89</accession>
<dbReference type="Ensembl" id="ENSVKKT00000027589.1">
    <property type="protein sequence ID" value="ENSVKKP00000026929.1"/>
    <property type="gene ID" value="ENSVKKG00000017565.1"/>
</dbReference>
<proteinExistence type="inferred from homology"/>
<keyword evidence="2" id="KW-0813">Transport</keyword>
<reference evidence="14" key="1">
    <citation type="submission" date="2025-08" db="UniProtKB">
        <authorList>
            <consortium name="Ensembl"/>
        </authorList>
    </citation>
    <scope>IDENTIFICATION</scope>
</reference>
<evidence type="ECO:0000256" key="10">
    <source>
        <dbReference type="ARBA" id="ARBA00023136"/>
    </source>
</evidence>
<feature type="region of interest" description="Disordered" evidence="12">
    <location>
        <begin position="28"/>
        <end position="75"/>
    </location>
</feature>
<keyword evidence="6" id="KW-0999">Mitochondrion inner membrane</keyword>
<organism evidence="14 15">
    <name type="scientific">Varanus komodoensis</name>
    <name type="common">Komodo dragon</name>
    <dbReference type="NCBI Taxonomy" id="61221"/>
    <lineage>
        <taxon>Eukaryota</taxon>
        <taxon>Metazoa</taxon>
        <taxon>Chordata</taxon>
        <taxon>Craniata</taxon>
        <taxon>Vertebrata</taxon>
        <taxon>Euteleostomi</taxon>
        <taxon>Lepidosauria</taxon>
        <taxon>Squamata</taxon>
        <taxon>Bifurcata</taxon>
        <taxon>Unidentata</taxon>
        <taxon>Episquamata</taxon>
        <taxon>Toxicofera</taxon>
        <taxon>Anguimorpha</taxon>
        <taxon>Paleoanguimorpha</taxon>
        <taxon>Varanoidea</taxon>
        <taxon>Varanidae</taxon>
        <taxon>Varanus</taxon>
    </lineage>
</organism>
<evidence type="ECO:0000256" key="1">
    <source>
        <dbReference type="ARBA" id="ARBA00004434"/>
    </source>
</evidence>
<evidence type="ECO:0000256" key="8">
    <source>
        <dbReference type="ARBA" id="ARBA00022989"/>
    </source>
</evidence>
<dbReference type="AlphaFoldDB" id="A0A8D2LV89"/>
<evidence type="ECO:0000256" key="5">
    <source>
        <dbReference type="ARBA" id="ARBA00022729"/>
    </source>
</evidence>
<keyword evidence="7" id="KW-0249">Electron transport</keyword>
<evidence type="ECO:0000256" key="13">
    <source>
        <dbReference type="SAM" id="Phobius"/>
    </source>
</evidence>
<dbReference type="GO" id="GO:0005743">
    <property type="term" value="C:mitochondrial inner membrane"/>
    <property type="evidence" value="ECO:0007669"/>
    <property type="project" value="UniProtKB-SubCell"/>
</dbReference>
<keyword evidence="8 13" id="KW-1133">Transmembrane helix</keyword>
<keyword evidence="5" id="KW-0732">Signal</keyword>
<keyword evidence="4 13" id="KW-0812">Transmembrane</keyword>
<keyword evidence="3" id="KW-0679">Respiratory chain</keyword>
<dbReference type="PANTHER" id="PTHR35268:SF1">
    <property type="entry name" value="UBIQUINOL-CYTOCHROME-C REDUCTASE COMPLEX ASSEMBLY FACTOR 4"/>
    <property type="match status" value="1"/>
</dbReference>
<protein>
    <submittedName>
        <fullName evidence="14">Uncharacterized protein</fullName>
    </submittedName>
</protein>
<comment type="subcellular location">
    <subcellularLocation>
        <location evidence="1">Mitochondrion inner membrane</location>
        <topology evidence="1">Single-pass membrane protein</topology>
    </subcellularLocation>
</comment>
<keyword evidence="9" id="KW-0496">Mitochondrion</keyword>
<dbReference type="PRINTS" id="PR02042">
    <property type="entry name" value="CCSMST1"/>
</dbReference>
<evidence type="ECO:0000256" key="4">
    <source>
        <dbReference type="ARBA" id="ARBA00022692"/>
    </source>
</evidence>
<comment type="similarity">
    <text evidence="11">Belongs to the UQCC4 family.</text>
</comment>
<evidence type="ECO:0000256" key="9">
    <source>
        <dbReference type="ARBA" id="ARBA00023128"/>
    </source>
</evidence>
<dbReference type="InterPro" id="IPR023248">
    <property type="entry name" value="UQCC4_vert"/>
</dbReference>
<name>A0A8D2LV89_VARKO</name>
<dbReference type="OMA" id="AILLWCY"/>